<reference evidence="1" key="1">
    <citation type="journal article" date="2012" name="Nature">
        <title>The oyster genome reveals stress adaptation and complexity of shell formation.</title>
        <authorList>
            <person name="Zhang G."/>
            <person name="Fang X."/>
            <person name="Guo X."/>
            <person name="Li L."/>
            <person name="Luo R."/>
            <person name="Xu F."/>
            <person name="Yang P."/>
            <person name="Zhang L."/>
            <person name="Wang X."/>
            <person name="Qi H."/>
            <person name="Xiong Z."/>
            <person name="Que H."/>
            <person name="Xie Y."/>
            <person name="Holland P.W."/>
            <person name="Paps J."/>
            <person name="Zhu Y."/>
            <person name="Wu F."/>
            <person name="Chen Y."/>
            <person name="Wang J."/>
            <person name="Peng C."/>
            <person name="Meng J."/>
            <person name="Yang L."/>
            <person name="Liu J."/>
            <person name="Wen B."/>
            <person name="Zhang N."/>
            <person name="Huang Z."/>
            <person name="Zhu Q."/>
            <person name="Feng Y."/>
            <person name="Mount A."/>
            <person name="Hedgecock D."/>
            <person name="Xu Z."/>
            <person name="Liu Y."/>
            <person name="Domazet-Loso T."/>
            <person name="Du Y."/>
            <person name="Sun X."/>
            <person name="Zhang S."/>
            <person name="Liu B."/>
            <person name="Cheng P."/>
            <person name="Jiang X."/>
            <person name="Li J."/>
            <person name="Fan D."/>
            <person name="Wang W."/>
            <person name="Fu W."/>
            <person name="Wang T."/>
            <person name="Wang B."/>
            <person name="Zhang J."/>
            <person name="Peng Z."/>
            <person name="Li Y."/>
            <person name="Li N."/>
            <person name="Wang J."/>
            <person name="Chen M."/>
            <person name="He Y."/>
            <person name="Tan F."/>
            <person name="Song X."/>
            <person name="Zheng Q."/>
            <person name="Huang R."/>
            <person name="Yang H."/>
            <person name="Du X."/>
            <person name="Chen L."/>
            <person name="Yang M."/>
            <person name="Gaffney P.M."/>
            <person name="Wang S."/>
            <person name="Luo L."/>
            <person name="She Z."/>
            <person name="Ming Y."/>
            <person name="Huang W."/>
            <person name="Zhang S."/>
            <person name="Huang B."/>
            <person name="Zhang Y."/>
            <person name="Qu T."/>
            <person name="Ni P."/>
            <person name="Miao G."/>
            <person name="Wang J."/>
            <person name="Wang Q."/>
            <person name="Steinberg C.E."/>
            <person name="Wang H."/>
            <person name="Li N."/>
            <person name="Qian L."/>
            <person name="Zhang G."/>
            <person name="Li Y."/>
            <person name="Yang H."/>
            <person name="Liu X."/>
            <person name="Wang J."/>
            <person name="Yin Y."/>
            <person name="Wang J."/>
        </authorList>
    </citation>
    <scope>NUCLEOTIDE SEQUENCE [LARGE SCALE GENOMIC DNA]</scope>
    <source>
        <strain evidence="1">05x7-T-G4-1.051#20</strain>
    </source>
</reference>
<name>K1RIR7_MAGGI</name>
<dbReference type="HOGENOM" id="CLU_2778320_0_0_1"/>
<evidence type="ECO:0000313" key="1">
    <source>
        <dbReference type="EMBL" id="EKC41500.1"/>
    </source>
</evidence>
<accession>K1RIR7</accession>
<sequence>MTDVIRLRGLFILSSLRNYDVQELSPHLDTWMKIIIQILQIECSIVKMTDILRTRFNDRIRPIYSLGSK</sequence>
<protein>
    <submittedName>
        <fullName evidence="1">Uncharacterized protein</fullName>
    </submittedName>
</protein>
<dbReference type="AlphaFoldDB" id="K1RIR7"/>
<dbReference type="InParanoid" id="K1RIR7"/>
<gene>
    <name evidence="1" type="ORF">CGI_10021383</name>
</gene>
<dbReference type="EMBL" id="JH817869">
    <property type="protein sequence ID" value="EKC41500.1"/>
    <property type="molecule type" value="Genomic_DNA"/>
</dbReference>
<proteinExistence type="predicted"/>
<organism evidence="1">
    <name type="scientific">Magallana gigas</name>
    <name type="common">Pacific oyster</name>
    <name type="synonym">Crassostrea gigas</name>
    <dbReference type="NCBI Taxonomy" id="29159"/>
    <lineage>
        <taxon>Eukaryota</taxon>
        <taxon>Metazoa</taxon>
        <taxon>Spiralia</taxon>
        <taxon>Lophotrochozoa</taxon>
        <taxon>Mollusca</taxon>
        <taxon>Bivalvia</taxon>
        <taxon>Autobranchia</taxon>
        <taxon>Pteriomorphia</taxon>
        <taxon>Ostreida</taxon>
        <taxon>Ostreoidea</taxon>
        <taxon>Ostreidae</taxon>
        <taxon>Magallana</taxon>
    </lineage>
</organism>